<dbReference type="InterPro" id="IPR019196">
    <property type="entry name" value="ABC_transp_unknown"/>
</dbReference>
<evidence type="ECO:0000256" key="5">
    <source>
        <dbReference type="ARBA" id="ARBA00023136"/>
    </source>
</evidence>
<evidence type="ECO:0000256" key="2">
    <source>
        <dbReference type="ARBA" id="ARBA00022475"/>
    </source>
</evidence>
<dbReference type="Pfam" id="PF12679">
    <property type="entry name" value="ABC2_membrane_2"/>
    <property type="match status" value="1"/>
</dbReference>
<keyword evidence="2" id="KW-1003">Cell membrane</keyword>
<dbReference type="PANTHER" id="PTHR30294">
    <property type="entry name" value="MEMBRANE COMPONENT OF ABC TRANSPORTER YHHJ-RELATED"/>
    <property type="match status" value="1"/>
</dbReference>
<keyword evidence="4 6" id="KW-1133">Transmembrane helix</keyword>
<feature type="transmembrane region" description="Helical" evidence="6">
    <location>
        <begin position="145"/>
        <end position="167"/>
    </location>
</feature>
<dbReference type="OrthoDB" id="609779at2"/>
<dbReference type="GO" id="GO:0140359">
    <property type="term" value="F:ABC-type transporter activity"/>
    <property type="evidence" value="ECO:0007669"/>
    <property type="project" value="InterPro"/>
</dbReference>
<evidence type="ECO:0000313" key="8">
    <source>
        <dbReference type="EMBL" id="TCD03943.1"/>
    </source>
</evidence>
<dbReference type="AlphaFoldDB" id="A0A4R0NV74"/>
<keyword evidence="5 6" id="KW-0472">Membrane</keyword>
<proteinExistence type="predicted"/>
<dbReference type="Proteomes" id="UP000293347">
    <property type="component" value="Unassembled WGS sequence"/>
</dbReference>
<feature type="transmembrane region" description="Helical" evidence="6">
    <location>
        <begin position="114"/>
        <end position="139"/>
    </location>
</feature>
<dbReference type="PANTHER" id="PTHR30294:SF29">
    <property type="entry name" value="MULTIDRUG ABC TRANSPORTER PERMEASE YBHS-RELATED"/>
    <property type="match status" value="1"/>
</dbReference>
<evidence type="ECO:0000259" key="7">
    <source>
        <dbReference type="Pfam" id="PF09822"/>
    </source>
</evidence>
<dbReference type="RefSeq" id="WP_131595035.1">
    <property type="nucleotide sequence ID" value="NZ_SJSL01000001.1"/>
</dbReference>
<dbReference type="Pfam" id="PF09822">
    <property type="entry name" value="ABC_transp_aux"/>
    <property type="match status" value="1"/>
</dbReference>
<comment type="subcellular location">
    <subcellularLocation>
        <location evidence="1">Cell membrane</location>
        <topology evidence="1">Multi-pass membrane protein</topology>
    </subcellularLocation>
</comment>
<reference evidence="8 9" key="1">
    <citation type="submission" date="2019-02" db="EMBL/GenBank/DDBJ databases">
        <title>Pedobacter sp. RP-1-14 sp. nov., isolated from Arctic soil.</title>
        <authorList>
            <person name="Dahal R.H."/>
        </authorList>
    </citation>
    <scope>NUCLEOTIDE SEQUENCE [LARGE SCALE GENOMIC DNA]</scope>
    <source>
        <strain evidence="8 9">RP-1-14</strain>
    </source>
</reference>
<evidence type="ECO:0000256" key="6">
    <source>
        <dbReference type="SAM" id="Phobius"/>
    </source>
</evidence>
<feature type="transmembrane region" description="Helical" evidence="6">
    <location>
        <begin position="228"/>
        <end position="247"/>
    </location>
</feature>
<evidence type="ECO:0000256" key="4">
    <source>
        <dbReference type="ARBA" id="ARBA00022989"/>
    </source>
</evidence>
<comment type="caution">
    <text evidence="8">The sequence shown here is derived from an EMBL/GenBank/DDBJ whole genome shotgun (WGS) entry which is preliminary data.</text>
</comment>
<feature type="transmembrane region" description="Helical" evidence="6">
    <location>
        <begin position="259"/>
        <end position="277"/>
    </location>
</feature>
<feature type="transmembrane region" description="Helical" evidence="6">
    <location>
        <begin position="724"/>
        <end position="743"/>
    </location>
</feature>
<accession>A0A4R0NV74</accession>
<feature type="transmembrane region" description="Helical" evidence="6">
    <location>
        <begin position="12"/>
        <end position="30"/>
    </location>
</feature>
<organism evidence="8 9">
    <name type="scientific">Pedobacter psychroterrae</name>
    <dbReference type="NCBI Taxonomy" id="2530453"/>
    <lineage>
        <taxon>Bacteria</taxon>
        <taxon>Pseudomonadati</taxon>
        <taxon>Bacteroidota</taxon>
        <taxon>Sphingobacteriia</taxon>
        <taxon>Sphingobacteriales</taxon>
        <taxon>Sphingobacteriaceae</taxon>
        <taxon>Pedobacter</taxon>
    </lineage>
</organism>
<keyword evidence="9" id="KW-1185">Reference proteome</keyword>
<keyword evidence="3 6" id="KW-0812">Transmembrane</keyword>
<dbReference type="InterPro" id="IPR051449">
    <property type="entry name" value="ABC-2_transporter_component"/>
</dbReference>
<gene>
    <name evidence="8" type="ORF">EZ437_08335</name>
</gene>
<name>A0A4R0NV74_9SPHI</name>
<dbReference type="GO" id="GO:0005886">
    <property type="term" value="C:plasma membrane"/>
    <property type="evidence" value="ECO:0007669"/>
    <property type="project" value="UniProtKB-SubCell"/>
</dbReference>
<dbReference type="EMBL" id="SJSL01000001">
    <property type="protein sequence ID" value="TCD03943.1"/>
    <property type="molecule type" value="Genomic_DNA"/>
</dbReference>
<protein>
    <submittedName>
        <fullName evidence="8">ABC transporter permease</fullName>
    </submittedName>
</protein>
<evidence type="ECO:0000256" key="3">
    <source>
        <dbReference type="ARBA" id="ARBA00022692"/>
    </source>
</evidence>
<sequence>MRKTLTIARLELSILFYSPVAWLVLIIFIVQSGTRFLGMFGGYREAIAMGNNVNDLTFALFPGTGGLFEQTLQHIYLYIPLLTMGLMSRETSSGSIKLLLSSPVKIKEIITGKYLAITTYGFLLILVLGAYAIAGMMVIKNADAGLIISGLTGLFLLTCTYAAIGLFMSSLTPYQVVAAISTLAVFAGLQYVGTIGQEMAFIRDITYFLSIAGRTDDLLKGLLNSRDVLYFLIIIALFLSLCILRLEAARSAKRWTQQIPRYAVVVTAALLLVYFSSRPRFIIYKDLTANKSQSLTPNSQLVARKIDGPLTITTYVNLLDQNVYTGLPASRNLDLSRFDQYRRYIPGLEMKYVYYYDITDLKNNRNMIYQGDLTGLSMKQIAEKVADNMGVDMGDFMSPAEIRKLINLQTEDNNLVRILEYKGKKSTLRLYDEIDAFPSEAEVTAAIKQLLVPASKIAFVTGHNERSSSKTGERNYQLITNAKKTRKSLINQGFEVADVDLSSPDKLKDVAVLLLADPAEHLSNAELDILKKYIDSGGNVMVTTEPGHQSVINPVLELFGMRLKEGTLVMPSKDNAPTQLTMNNPKEGMPVAMSGASALIYRFEGGFKADTLLLSPPTGWNKYGNIDAAASELSFDPSSGDTKGSYPAAVILSRSIKGKWQKIFIAGDADFMSNAELSKAMNSRFATEIFKWLSNGEFPVDTSRPASKDDDIQLKKKEISNLKMIFLGLAPILVALFGAYILISRKRK</sequence>
<evidence type="ECO:0000256" key="1">
    <source>
        <dbReference type="ARBA" id="ARBA00004651"/>
    </source>
</evidence>
<evidence type="ECO:0000313" key="9">
    <source>
        <dbReference type="Proteomes" id="UP000293347"/>
    </source>
</evidence>
<feature type="domain" description="ABC-type uncharacterised transport system" evidence="7">
    <location>
        <begin position="456"/>
        <end position="584"/>
    </location>
</feature>